<dbReference type="InterPro" id="IPR036388">
    <property type="entry name" value="WH-like_DNA-bd_sf"/>
</dbReference>
<dbReference type="GO" id="GO:0010288">
    <property type="term" value="P:response to lead ion"/>
    <property type="evidence" value="ECO:0007669"/>
    <property type="project" value="TreeGrafter"/>
</dbReference>
<evidence type="ECO:0000259" key="1">
    <source>
        <dbReference type="PROSITE" id="PS50987"/>
    </source>
</evidence>
<sequence>MESEFADISLSAVAGAIADPARARMLCVLLDGRARTATELAAAADIGASTASSHFQRLREQGLVEMAVQGKHRYYRLANSEVGHALEALLVVAGAERVPFKPNTPSALREARTCYDHMAGTLAVRIHDAMLARQWLAVEGRDYILTPLGEAALAQIGVDVARARQRRRRFACACLDWSERRSHLGGALGAALLDALAQRGWVSKGLDSRALSVTKKGERQFPAFFGKADDLPAAGLAQRDRNVAA</sequence>
<protein>
    <recommendedName>
        <fullName evidence="1">HTH arsR-type domain-containing protein</fullName>
    </recommendedName>
</protein>
<dbReference type="GO" id="GO:0046686">
    <property type="term" value="P:response to cadmium ion"/>
    <property type="evidence" value="ECO:0007669"/>
    <property type="project" value="TreeGrafter"/>
</dbReference>
<dbReference type="GO" id="GO:0003700">
    <property type="term" value="F:DNA-binding transcription factor activity"/>
    <property type="evidence" value="ECO:0007669"/>
    <property type="project" value="InterPro"/>
</dbReference>
<organism evidence="2 3">
    <name type="scientific">Achromobacter anxifer</name>
    <dbReference type="NCBI Taxonomy" id="1287737"/>
    <lineage>
        <taxon>Bacteria</taxon>
        <taxon>Pseudomonadati</taxon>
        <taxon>Pseudomonadota</taxon>
        <taxon>Betaproteobacteria</taxon>
        <taxon>Burkholderiales</taxon>
        <taxon>Alcaligenaceae</taxon>
        <taxon>Achromobacter</taxon>
    </lineage>
</organism>
<dbReference type="GO" id="GO:0032791">
    <property type="term" value="F:lead ion binding"/>
    <property type="evidence" value="ECO:0007669"/>
    <property type="project" value="TreeGrafter"/>
</dbReference>
<dbReference type="InterPro" id="IPR001845">
    <property type="entry name" value="HTH_ArsR_DNA-bd_dom"/>
</dbReference>
<proteinExistence type="predicted"/>
<dbReference type="SUPFAM" id="SSF46785">
    <property type="entry name" value="Winged helix' DNA-binding domain"/>
    <property type="match status" value="1"/>
</dbReference>
<dbReference type="GO" id="GO:0003677">
    <property type="term" value="F:DNA binding"/>
    <property type="evidence" value="ECO:0007669"/>
    <property type="project" value="TreeGrafter"/>
</dbReference>
<dbReference type="Gene3D" id="1.10.10.10">
    <property type="entry name" value="Winged helix-like DNA-binding domain superfamily/Winged helix DNA-binding domain"/>
    <property type="match status" value="1"/>
</dbReference>
<dbReference type="InterPro" id="IPR036390">
    <property type="entry name" value="WH_DNA-bd_sf"/>
</dbReference>
<keyword evidence="3" id="KW-1185">Reference proteome</keyword>
<dbReference type="NCBIfam" id="NF033788">
    <property type="entry name" value="HTH_metalloreg"/>
    <property type="match status" value="1"/>
</dbReference>
<dbReference type="PRINTS" id="PR00778">
    <property type="entry name" value="HTHARSR"/>
</dbReference>
<dbReference type="Pfam" id="PF12840">
    <property type="entry name" value="HTH_20"/>
    <property type="match status" value="1"/>
</dbReference>
<dbReference type="PROSITE" id="PS50987">
    <property type="entry name" value="HTH_ARSR_2"/>
    <property type="match status" value="1"/>
</dbReference>
<dbReference type="AlphaFoldDB" id="A0A6S7DJA6"/>
<dbReference type="PANTHER" id="PTHR39168">
    <property type="entry name" value="TRANSCRIPTIONAL REGULATOR-RELATED"/>
    <property type="match status" value="1"/>
</dbReference>
<dbReference type="GO" id="GO:0097063">
    <property type="term" value="F:cadmium ion sensor activity"/>
    <property type="evidence" value="ECO:0007669"/>
    <property type="project" value="TreeGrafter"/>
</dbReference>
<gene>
    <name evidence="2" type="ORF">LMG26858_01867</name>
</gene>
<evidence type="ECO:0000313" key="2">
    <source>
        <dbReference type="EMBL" id="CAB3854056.1"/>
    </source>
</evidence>
<dbReference type="InterPro" id="IPR052543">
    <property type="entry name" value="HTH_Metal-responsive_Reg"/>
</dbReference>
<feature type="domain" description="HTH arsR-type" evidence="1">
    <location>
        <begin position="2"/>
        <end position="97"/>
    </location>
</feature>
<dbReference type="RefSeq" id="WP_175206762.1">
    <property type="nucleotide sequence ID" value="NZ_CADILG010000010.1"/>
</dbReference>
<dbReference type="Proteomes" id="UP000494117">
    <property type="component" value="Unassembled WGS sequence"/>
</dbReference>
<dbReference type="InterPro" id="IPR011991">
    <property type="entry name" value="ArsR-like_HTH"/>
</dbReference>
<reference evidence="2 3" key="1">
    <citation type="submission" date="2020-04" db="EMBL/GenBank/DDBJ databases">
        <authorList>
            <person name="De Canck E."/>
        </authorList>
    </citation>
    <scope>NUCLEOTIDE SEQUENCE [LARGE SCALE GENOMIC DNA]</scope>
    <source>
        <strain evidence="2 3">LMG 26858</strain>
    </source>
</reference>
<dbReference type="EMBL" id="CADILG010000010">
    <property type="protein sequence ID" value="CAB3854056.1"/>
    <property type="molecule type" value="Genomic_DNA"/>
</dbReference>
<dbReference type="SMART" id="SM00418">
    <property type="entry name" value="HTH_ARSR"/>
    <property type="match status" value="1"/>
</dbReference>
<dbReference type="PANTHER" id="PTHR39168:SF1">
    <property type="entry name" value="TRANSCRIPTIONAL REGULATORY PROTEIN"/>
    <property type="match status" value="1"/>
</dbReference>
<name>A0A6S7DJA6_9BURK</name>
<accession>A0A6S7DJA6</accession>
<evidence type="ECO:0000313" key="3">
    <source>
        <dbReference type="Proteomes" id="UP000494117"/>
    </source>
</evidence>
<dbReference type="CDD" id="cd00090">
    <property type="entry name" value="HTH_ARSR"/>
    <property type="match status" value="1"/>
</dbReference>